<dbReference type="GO" id="GO:0006303">
    <property type="term" value="P:double-strand break repair via nonhomologous end joining"/>
    <property type="evidence" value="ECO:0007669"/>
    <property type="project" value="TreeGrafter"/>
</dbReference>
<dbReference type="InterPro" id="IPR012310">
    <property type="entry name" value="DNA_ligase_ATP-dep_cent"/>
</dbReference>
<feature type="compositionally biased region" description="Polar residues" evidence="6">
    <location>
        <begin position="681"/>
        <end position="706"/>
    </location>
</feature>
<dbReference type="InterPro" id="IPR029710">
    <property type="entry name" value="LIG4"/>
</dbReference>
<dbReference type="PROSITE" id="PS50160">
    <property type="entry name" value="DNA_LIGASE_A3"/>
    <property type="match status" value="1"/>
</dbReference>
<dbReference type="GO" id="GO:0006297">
    <property type="term" value="P:nucleotide-excision repair, DNA gap filling"/>
    <property type="evidence" value="ECO:0007669"/>
    <property type="project" value="TreeGrafter"/>
</dbReference>
<dbReference type="EMBL" id="JAADJF010000284">
    <property type="protein sequence ID" value="KAF4427354.1"/>
    <property type="molecule type" value="Genomic_DNA"/>
</dbReference>
<dbReference type="GO" id="GO:0032807">
    <property type="term" value="C:DNA ligase IV complex"/>
    <property type="evidence" value="ECO:0007669"/>
    <property type="project" value="TreeGrafter"/>
</dbReference>
<reference evidence="8 9" key="1">
    <citation type="submission" date="2020-01" db="EMBL/GenBank/DDBJ databases">
        <title>Identification and distribution of gene clusters putatively required for synthesis of sphingolipid metabolism inhibitors in phylogenetically diverse species of the filamentous fungus Fusarium.</title>
        <authorList>
            <person name="Kim H.-S."/>
            <person name="Busman M."/>
            <person name="Brown D.W."/>
            <person name="Divon H."/>
            <person name="Uhlig S."/>
            <person name="Proctor R.H."/>
        </authorList>
    </citation>
    <scope>NUCLEOTIDE SEQUENCE [LARGE SCALE GENOMIC DNA]</scope>
    <source>
        <strain evidence="8 9">NRRL 13308</strain>
    </source>
</reference>
<feature type="domain" description="ATP-dependent DNA ligase family profile" evidence="7">
    <location>
        <begin position="384"/>
        <end position="524"/>
    </location>
</feature>
<accession>A0A8H4JI46</accession>
<dbReference type="GO" id="GO:0003677">
    <property type="term" value="F:DNA binding"/>
    <property type="evidence" value="ECO:0007669"/>
    <property type="project" value="InterPro"/>
</dbReference>
<evidence type="ECO:0000256" key="1">
    <source>
        <dbReference type="ARBA" id="ARBA00007572"/>
    </source>
</evidence>
<dbReference type="OrthoDB" id="2160351at2759"/>
<evidence type="ECO:0000256" key="3">
    <source>
        <dbReference type="ARBA" id="ARBA00022741"/>
    </source>
</evidence>
<dbReference type="PANTHER" id="PTHR45997">
    <property type="entry name" value="DNA LIGASE 4"/>
    <property type="match status" value="1"/>
</dbReference>
<dbReference type="InterPro" id="IPR012340">
    <property type="entry name" value="NA-bd_OB-fold"/>
</dbReference>
<proteinExistence type="inferred from homology"/>
<dbReference type="Gene3D" id="1.10.3260.10">
    <property type="entry name" value="DNA ligase, ATP-dependent, N-terminal domain"/>
    <property type="match status" value="1"/>
</dbReference>
<keyword evidence="5" id="KW-0539">Nucleus</keyword>
<dbReference type="SUPFAM" id="SSF56091">
    <property type="entry name" value="DNA ligase/mRNA capping enzyme, catalytic domain"/>
    <property type="match status" value="1"/>
</dbReference>
<dbReference type="GO" id="GO:0006310">
    <property type="term" value="P:DNA recombination"/>
    <property type="evidence" value="ECO:0007669"/>
    <property type="project" value="InterPro"/>
</dbReference>
<evidence type="ECO:0000256" key="5">
    <source>
        <dbReference type="ARBA" id="ARBA00023242"/>
    </source>
</evidence>
<feature type="region of interest" description="Disordered" evidence="6">
    <location>
        <begin position="681"/>
        <end position="813"/>
    </location>
</feature>
<dbReference type="CDD" id="cd08039">
    <property type="entry name" value="Adenylation_DNA_ligase_Fungal"/>
    <property type="match status" value="1"/>
</dbReference>
<name>A0A8H4JI46_9HYPO</name>
<dbReference type="Gene3D" id="2.40.50.140">
    <property type="entry name" value="Nucleic acid-binding proteins"/>
    <property type="match status" value="1"/>
</dbReference>
<gene>
    <name evidence="8" type="ORF">FACUT_9693</name>
</gene>
<protein>
    <submittedName>
        <fullName evidence="8">DNA ligase 4</fullName>
    </submittedName>
</protein>
<evidence type="ECO:0000256" key="2">
    <source>
        <dbReference type="ARBA" id="ARBA00022598"/>
    </source>
</evidence>
<dbReference type="PANTHER" id="PTHR45997:SF2">
    <property type="entry name" value="ATP DEPENDENT DNA LIGASE DOMAIN PROTEIN (AFU_ORTHOLOGUE AFUA_5G02430)"/>
    <property type="match status" value="1"/>
</dbReference>
<dbReference type="Proteomes" id="UP000536711">
    <property type="component" value="Unassembled WGS sequence"/>
</dbReference>
<dbReference type="InterPro" id="IPR012308">
    <property type="entry name" value="DNA_ligase_ATP-dep_N"/>
</dbReference>
<keyword evidence="4" id="KW-0067">ATP-binding</keyword>
<dbReference type="AlphaFoldDB" id="A0A8H4JI46"/>
<evidence type="ECO:0000313" key="9">
    <source>
        <dbReference type="Proteomes" id="UP000536711"/>
    </source>
</evidence>
<dbReference type="GO" id="GO:0005524">
    <property type="term" value="F:ATP binding"/>
    <property type="evidence" value="ECO:0007669"/>
    <property type="project" value="UniProtKB-KW"/>
</dbReference>
<keyword evidence="3" id="KW-0547">Nucleotide-binding</keyword>
<dbReference type="Pfam" id="PF01068">
    <property type="entry name" value="DNA_ligase_A_M"/>
    <property type="match status" value="1"/>
</dbReference>
<comment type="caution">
    <text evidence="8">The sequence shown here is derived from an EMBL/GenBank/DDBJ whole genome shotgun (WGS) entry which is preliminary data.</text>
</comment>
<dbReference type="InterPro" id="IPR036599">
    <property type="entry name" value="DNA_ligase_N_sf"/>
</dbReference>
<dbReference type="GO" id="GO:0003910">
    <property type="term" value="F:DNA ligase (ATP) activity"/>
    <property type="evidence" value="ECO:0007669"/>
    <property type="project" value="InterPro"/>
</dbReference>
<comment type="similarity">
    <text evidence="1">Belongs to the ATP-dependent DNA ligase family.</text>
</comment>
<keyword evidence="9" id="KW-1185">Reference proteome</keyword>
<sequence length="1012" mass="113494">MPLPFSQVCELLEQSFLLSLDKKSCSNTVTKWFTRHHNYIDAHDTNLPALLSTLLPEKRTDRVYCIQSARLERIIGRAYLLGSSRIKELAQYRQPGSGVDLADCVFRILTVTPSPSYDHKNLITVEEIDQLLHSLAAKIKWSSPSIRASQGSLTPSNRTDLESLYRRLSATEAKWFTRLVLKSYQPLALDPHLIYRLCDPILPCVLKIQDDFATAITSLQAIRERLLPNSGRKTPREHIMGTVKPQLGVKIGRQPWVKGRSIKHCLDMGHGRMSVEEKIDGEYCQIHVDSSKGNKCIQIFSKSGKDSTEDRVALHGIILESLKVGQPDARVKKACILEGELVVYDDSQEKILPFHRIRKHVSRRGRFLNTELDSLPGPQEHLMIIYYDVMLLEDQSLVNLRHSERFKILSNLVCCRKGWAGLVPRQVIDFGQPLGASTLRKAFAMVILARKEGLVLKPDEPYFDFTDQRRKFSSCCIKLKKEYIGNFGDVGDFSVVGARYDPTKALSYRIPGLKWTHFYIGCLDNRQAVKSWGAKPEFTIVNVVELNETVLREVITYSNPEPVSPDDNGALALKLAPGVEQGSPPTFIFTRPLVFDLKCFSFDRVGNTGFWSLRFPSVTKVHFDRDFTDTISFEQLQALAKEATTAGKLEDSQENLQWIAKLEAADPHGIAVDAVSQLTVTTMPTPSPRKSTQNTTSTRSPTSPLATKSLVEVSPCRGRRERVHGAPSLDLPSITDTPSLRADPSSRTKLCAKQKRRLPSTGPTSQHKRLKSSSEASISQKDSSHIDLASKPRPPLAARDNNPRPQPAMSSCAPCCPASPSESFFDESSNFDGVNAEVVQFIIDPATGELQTETKPERLKPSITNVTTALKGQCVYAGEECMLANAVVLVSPGLLAMKEEAKTHLAQHGVDTPVTDIDTWLKAEKEARQNGKITTPSKAYVVCDSDNKLVFKHLAEKFKELREDNLFNKGTHIEIHDCRFLSYLTTQEDESIEEKYFHGFSDWRMRWILHTI</sequence>
<evidence type="ECO:0000259" key="7">
    <source>
        <dbReference type="PROSITE" id="PS50160"/>
    </source>
</evidence>
<keyword evidence="2 8" id="KW-0436">Ligase</keyword>
<organism evidence="8 9">
    <name type="scientific">Fusarium acutatum</name>
    <dbReference type="NCBI Taxonomy" id="78861"/>
    <lineage>
        <taxon>Eukaryota</taxon>
        <taxon>Fungi</taxon>
        <taxon>Dikarya</taxon>
        <taxon>Ascomycota</taxon>
        <taxon>Pezizomycotina</taxon>
        <taxon>Sordariomycetes</taxon>
        <taxon>Hypocreomycetidae</taxon>
        <taxon>Hypocreales</taxon>
        <taxon>Nectriaceae</taxon>
        <taxon>Fusarium</taxon>
        <taxon>Fusarium fujikuroi species complex</taxon>
    </lineage>
</organism>
<evidence type="ECO:0000313" key="8">
    <source>
        <dbReference type="EMBL" id="KAF4427354.1"/>
    </source>
</evidence>
<dbReference type="Pfam" id="PF04675">
    <property type="entry name" value="DNA_ligase_A_N"/>
    <property type="match status" value="1"/>
</dbReference>
<dbReference type="Gene3D" id="3.30.470.30">
    <property type="entry name" value="DNA ligase/mRNA capping enzyme"/>
    <property type="match status" value="1"/>
</dbReference>
<evidence type="ECO:0000256" key="6">
    <source>
        <dbReference type="SAM" id="MobiDB-lite"/>
    </source>
</evidence>
<evidence type="ECO:0000256" key="4">
    <source>
        <dbReference type="ARBA" id="ARBA00022840"/>
    </source>
</evidence>